<dbReference type="EMBL" id="WKZA01000142">
    <property type="protein sequence ID" value="MSA96341.1"/>
    <property type="molecule type" value="Genomic_DNA"/>
</dbReference>
<gene>
    <name evidence="1" type="ORF">GKG38_15045</name>
</gene>
<dbReference type="RefSeq" id="WP_154270955.1">
    <property type="nucleotide sequence ID" value="NZ_WKZA01000142.1"/>
</dbReference>
<reference evidence="1 2" key="1">
    <citation type="journal article" date="2019" name="Nat. Med.">
        <title>A library of human gut bacterial isolates paired with longitudinal multiomics data enables mechanistic microbiome research.</title>
        <authorList>
            <person name="Poyet M."/>
            <person name="Groussin M."/>
            <person name="Gibbons S.M."/>
            <person name="Avila-Pacheco J."/>
            <person name="Jiang X."/>
            <person name="Kearney S.M."/>
            <person name="Perrotta A.R."/>
            <person name="Berdy B."/>
            <person name="Zhao S."/>
            <person name="Lieberman T.D."/>
            <person name="Swanson P.K."/>
            <person name="Smith M."/>
            <person name="Roesemann S."/>
            <person name="Alexander J.E."/>
            <person name="Rich S.A."/>
            <person name="Livny J."/>
            <person name="Vlamakis H."/>
            <person name="Clish C."/>
            <person name="Bullock K."/>
            <person name="Deik A."/>
            <person name="Scott J."/>
            <person name="Pierce K.A."/>
            <person name="Xavier R.J."/>
            <person name="Alm E.J."/>
        </authorList>
    </citation>
    <scope>NUCLEOTIDE SEQUENCE [LARGE SCALE GENOMIC DNA]</scope>
    <source>
        <strain evidence="1 2">BIOML-A1</strain>
    </source>
</reference>
<sequence>MAMNKNEGGSAYSPNPDVKSGPCLIAGFQPLTVVHPFYWNAYKTESGATFSIDMVRLKLSFINGKGEWLSTHAQTFDCDSMSAWTSKIRPGGWYELWSFDLGDSSVALGIGFMEPSCKVNMNRGFIEFNPNKVAGDKRFWRLLEKLAPCISHARLKRFDLAYDLPTSRLDCRLSKDRRMYKSVISNGITEYLGIKNTPGYVKVYDKAAEMHLSGVLTRIELTCDGEWNAGQVVAHWPQVHAWHSDESTRDWVRVVGIMLAEKAERGEEVETLINMLGWRSRPKVREYLRTPMVELPADCAAAAVAEARSWCARFE</sequence>
<comment type="caution">
    <text evidence="1">The sequence shown here is derived from an EMBL/GenBank/DDBJ whole genome shotgun (WGS) entry which is preliminary data.</text>
</comment>
<dbReference type="AlphaFoldDB" id="A0A7K0IEL9"/>
<dbReference type="Proteomes" id="UP000462865">
    <property type="component" value="Unassembled WGS sequence"/>
</dbReference>
<evidence type="ECO:0000313" key="2">
    <source>
        <dbReference type="Proteomes" id="UP000462865"/>
    </source>
</evidence>
<evidence type="ECO:0008006" key="3">
    <source>
        <dbReference type="Google" id="ProtNLM"/>
    </source>
</evidence>
<organism evidence="1 2">
    <name type="scientific">Gordonibacter urolithinfaciens</name>
    <dbReference type="NCBI Taxonomy" id="1335613"/>
    <lineage>
        <taxon>Bacteria</taxon>
        <taxon>Bacillati</taxon>
        <taxon>Actinomycetota</taxon>
        <taxon>Coriobacteriia</taxon>
        <taxon>Eggerthellales</taxon>
        <taxon>Eggerthellaceae</taxon>
        <taxon>Gordonibacter</taxon>
    </lineage>
</organism>
<protein>
    <recommendedName>
        <fullName evidence="3">Replication initiation factor domain-containing protein</fullName>
    </recommendedName>
</protein>
<accession>A0A7K0IEL9</accession>
<evidence type="ECO:0000313" key="1">
    <source>
        <dbReference type="EMBL" id="MSA96341.1"/>
    </source>
</evidence>
<name>A0A7K0IEL9_9ACTN</name>
<proteinExistence type="predicted"/>